<dbReference type="RefSeq" id="WP_216438866.1">
    <property type="nucleotide sequence ID" value="NZ_JAHLQF010000002.1"/>
</dbReference>
<protein>
    <submittedName>
        <fullName evidence="1">Uncharacterized protein</fullName>
    </submittedName>
</protein>
<dbReference type="Pfam" id="PF19677">
    <property type="entry name" value="DUF6179"/>
    <property type="match status" value="1"/>
</dbReference>
<accession>A0ABS6EGQ5</accession>
<organism evidence="1 2">
    <name type="scientific">Clostridium mobile</name>
    <dbReference type="NCBI Taxonomy" id="2841512"/>
    <lineage>
        <taxon>Bacteria</taxon>
        <taxon>Bacillati</taxon>
        <taxon>Bacillota</taxon>
        <taxon>Clostridia</taxon>
        <taxon>Eubacteriales</taxon>
        <taxon>Clostridiaceae</taxon>
        <taxon>Clostridium</taxon>
    </lineage>
</organism>
<evidence type="ECO:0000313" key="2">
    <source>
        <dbReference type="Proteomes" id="UP000726170"/>
    </source>
</evidence>
<reference evidence="1 2" key="1">
    <citation type="submission" date="2021-06" db="EMBL/GenBank/DDBJ databases">
        <authorList>
            <person name="Sun Q."/>
            <person name="Li D."/>
        </authorList>
    </citation>
    <scope>NUCLEOTIDE SEQUENCE [LARGE SCALE GENOMIC DNA]</scope>
    <source>
        <strain evidence="1 2">MSJ-11</strain>
    </source>
</reference>
<keyword evidence="2" id="KW-1185">Reference proteome</keyword>
<name>A0ABS6EGQ5_9CLOT</name>
<gene>
    <name evidence="1" type="ORF">KQI86_08615</name>
</gene>
<dbReference type="InterPro" id="IPR045751">
    <property type="entry name" value="DUF6179"/>
</dbReference>
<sequence length="452" mass="52857">MDNFITNKRYDFENLLSKKHYFRSLMEVLHSNNLLNIREVESIQLQLLDILTEMVGYYTRNKSSSVRVEVANQIMLSICYTIGLFLKSQSTIEESITLIKNKEVKYLFYHGGKVLKAKVDECKRLFLVVKETRLQTENYAYIDTISYGIPLFFKEYDVRFASHETPGSIDYPLAIDEMNLVGIEYIEDYLNKIILENKFCSHFDGSEIKVLLKEFNKDSNHMLINIFQLAVTNYLGCTLIGKDSRSLEIIKGDRTYLKSIMKDLSQVEFRRLILGATEKICKELFIKDKNFTEYINNTVLKITPEIKRCIETNTLEKIFITLGKSEENILKYEDGKSLDDSRFRNITEEIRDCSRVEDKIKIIREEFHSLKDLIDAFSSDCIFDDEFIDIFKALDDFEVALLIKSISNNKALDNYYGTESEKEWHEKFNKYLESLDDTKKVELITISQGISM</sequence>
<dbReference type="Proteomes" id="UP000726170">
    <property type="component" value="Unassembled WGS sequence"/>
</dbReference>
<comment type="caution">
    <text evidence="1">The sequence shown here is derived from an EMBL/GenBank/DDBJ whole genome shotgun (WGS) entry which is preliminary data.</text>
</comment>
<evidence type="ECO:0000313" key="1">
    <source>
        <dbReference type="EMBL" id="MBU5484388.1"/>
    </source>
</evidence>
<dbReference type="EMBL" id="JAHLQF010000002">
    <property type="protein sequence ID" value="MBU5484388.1"/>
    <property type="molecule type" value="Genomic_DNA"/>
</dbReference>
<proteinExistence type="predicted"/>